<name>A0A0F9IRT5_9ZZZZ</name>
<evidence type="ECO:0000313" key="1">
    <source>
        <dbReference type="EMBL" id="KKM60119.1"/>
    </source>
</evidence>
<sequence>MHRIEYLKQRQGQTVESVQKEIYCSDGSLISILLKFPDGNPLVLTCAGSGGIVSRRAGNWHEDPETRLEDLKQVGSGQLLAIDEHESSLTIVLSGWSLTISNDCDELEYRLKSTQQADAPDA</sequence>
<protein>
    <submittedName>
        <fullName evidence="1">Uncharacterized protein</fullName>
    </submittedName>
</protein>
<organism evidence="1">
    <name type="scientific">marine sediment metagenome</name>
    <dbReference type="NCBI Taxonomy" id="412755"/>
    <lineage>
        <taxon>unclassified sequences</taxon>
        <taxon>metagenomes</taxon>
        <taxon>ecological metagenomes</taxon>
    </lineage>
</organism>
<gene>
    <name evidence="1" type="ORF">LCGC14_1545130</name>
</gene>
<reference evidence="1" key="1">
    <citation type="journal article" date="2015" name="Nature">
        <title>Complex archaea that bridge the gap between prokaryotes and eukaryotes.</title>
        <authorList>
            <person name="Spang A."/>
            <person name="Saw J.H."/>
            <person name="Jorgensen S.L."/>
            <person name="Zaremba-Niedzwiedzka K."/>
            <person name="Martijn J."/>
            <person name="Lind A.E."/>
            <person name="van Eijk R."/>
            <person name="Schleper C."/>
            <person name="Guy L."/>
            <person name="Ettema T.J."/>
        </authorList>
    </citation>
    <scope>NUCLEOTIDE SEQUENCE</scope>
</reference>
<dbReference type="EMBL" id="LAZR01011737">
    <property type="protein sequence ID" value="KKM60119.1"/>
    <property type="molecule type" value="Genomic_DNA"/>
</dbReference>
<comment type="caution">
    <text evidence="1">The sequence shown here is derived from an EMBL/GenBank/DDBJ whole genome shotgun (WGS) entry which is preliminary data.</text>
</comment>
<proteinExistence type="predicted"/>
<dbReference type="AlphaFoldDB" id="A0A0F9IRT5"/>
<accession>A0A0F9IRT5</accession>